<dbReference type="Gene3D" id="1.10.260.40">
    <property type="entry name" value="lambda repressor-like DNA-binding domains"/>
    <property type="match status" value="1"/>
</dbReference>
<dbReference type="PANTHER" id="PTHR46797:SF1">
    <property type="entry name" value="METHYLPHOSPHONATE SYNTHASE"/>
    <property type="match status" value="1"/>
</dbReference>
<name>A0A401UTI8_9CLOT</name>
<evidence type="ECO:0000313" key="3">
    <source>
        <dbReference type="EMBL" id="GCD12872.1"/>
    </source>
</evidence>
<dbReference type="InterPro" id="IPR001387">
    <property type="entry name" value="Cro/C1-type_HTH"/>
</dbReference>
<dbReference type="GO" id="GO:0003700">
    <property type="term" value="F:DNA-binding transcription factor activity"/>
    <property type="evidence" value="ECO:0007669"/>
    <property type="project" value="TreeGrafter"/>
</dbReference>
<dbReference type="GO" id="GO:0003677">
    <property type="term" value="F:DNA binding"/>
    <property type="evidence" value="ECO:0007669"/>
    <property type="project" value="UniProtKB-KW"/>
</dbReference>
<dbReference type="AlphaFoldDB" id="A0A401UTI8"/>
<dbReference type="PANTHER" id="PTHR46797">
    <property type="entry name" value="HTH-TYPE TRANSCRIPTIONAL REGULATOR"/>
    <property type="match status" value="1"/>
</dbReference>
<protein>
    <recommendedName>
        <fullName evidence="2">HTH cro/C1-type domain-containing protein</fullName>
    </recommendedName>
</protein>
<dbReference type="Pfam" id="PF01381">
    <property type="entry name" value="HTH_3"/>
    <property type="match status" value="1"/>
</dbReference>
<dbReference type="Proteomes" id="UP000287872">
    <property type="component" value="Unassembled WGS sequence"/>
</dbReference>
<dbReference type="SUPFAM" id="SSF47413">
    <property type="entry name" value="lambda repressor-like DNA-binding domains"/>
    <property type="match status" value="1"/>
</dbReference>
<reference evidence="3 4" key="1">
    <citation type="submission" date="2018-11" db="EMBL/GenBank/DDBJ databases">
        <title>Genome sequencing and assembly of Clostridium tagluense strain A121.</title>
        <authorList>
            <person name="Murakami T."/>
            <person name="Segawa T."/>
            <person name="Shcherbakova V.A."/>
            <person name="Mori H."/>
            <person name="Yoshimura Y."/>
        </authorList>
    </citation>
    <scope>NUCLEOTIDE SEQUENCE [LARGE SCALE GENOMIC DNA]</scope>
    <source>
        <strain evidence="3 4">A121</strain>
    </source>
</reference>
<feature type="domain" description="HTH cro/C1-type" evidence="2">
    <location>
        <begin position="6"/>
        <end position="63"/>
    </location>
</feature>
<dbReference type="SMART" id="SM00530">
    <property type="entry name" value="HTH_XRE"/>
    <property type="match status" value="1"/>
</dbReference>
<organism evidence="3 4">
    <name type="scientific">Clostridium tagluense</name>
    <dbReference type="NCBI Taxonomy" id="360422"/>
    <lineage>
        <taxon>Bacteria</taxon>
        <taxon>Bacillati</taxon>
        <taxon>Bacillota</taxon>
        <taxon>Clostridia</taxon>
        <taxon>Eubacteriales</taxon>
        <taxon>Clostridiaceae</taxon>
        <taxon>Clostridium</taxon>
    </lineage>
</organism>
<accession>A0A401UTI8</accession>
<comment type="caution">
    <text evidence="3">The sequence shown here is derived from an EMBL/GenBank/DDBJ whole genome shotgun (WGS) entry which is preliminary data.</text>
</comment>
<dbReference type="CDD" id="cd00093">
    <property type="entry name" value="HTH_XRE"/>
    <property type="match status" value="1"/>
</dbReference>
<dbReference type="GO" id="GO:0005829">
    <property type="term" value="C:cytosol"/>
    <property type="evidence" value="ECO:0007669"/>
    <property type="project" value="TreeGrafter"/>
</dbReference>
<dbReference type="RefSeq" id="WP_185732919.1">
    <property type="nucleotide sequence ID" value="NZ_BHYK01000045.1"/>
</dbReference>
<evidence type="ECO:0000313" key="4">
    <source>
        <dbReference type="Proteomes" id="UP000287872"/>
    </source>
</evidence>
<gene>
    <name evidence="3" type="ORF">Ctaglu_44950</name>
</gene>
<sequence length="79" mass="9130">MYSLQIKKYRVRNHLTQTQLAKKTGFTQQYISSLEKNNYTTRNLSLTAIEKIAIALGVHPLDLLHETSNKKDNRIEANN</sequence>
<keyword evidence="1" id="KW-0238">DNA-binding</keyword>
<dbReference type="InterPro" id="IPR050807">
    <property type="entry name" value="TransReg_Diox_bact_type"/>
</dbReference>
<evidence type="ECO:0000256" key="1">
    <source>
        <dbReference type="ARBA" id="ARBA00023125"/>
    </source>
</evidence>
<evidence type="ECO:0000259" key="2">
    <source>
        <dbReference type="PROSITE" id="PS50943"/>
    </source>
</evidence>
<dbReference type="EMBL" id="BHYK01000045">
    <property type="protein sequence ID" value="GCD12872.1"/>
    <property type="molecule type" value="Genomic_DNA"/>
</dbReference>
<dbReference type="PROSITE" id="PS50943">
    <property type="entry name" value="HTH_CROC1"/>
    <property type="match status" value="1"/>
</dbReference>
<keyword evidence="4" id="KW-1185">Reference proteome</keyword>
<proteinExistence type="predicted"/>
<dbReference type="InterPro" id="IPR010982">
    <property type="entry name" value="Lambda_DNA-bd_dom_sf"/>
</dbReference>